<evidence type="ECO:0000256" key="2">
    <source>
        <dbReference type="SAM" id="Phobius"/>
    </source>
</evidence>
<dbReference type="Proteomes" id="UP000263232">
    <property type="component" value="Chromosome"/>
</dbReference>
<dbReference type="OrthoDB" id="1674512at2"/>
<dbReference type="KEGG" id="abae:CL176_06870"/>
<dbReference type="AlphaFoldDB" id="A0A347WKY6"/>
<organism evidence="4 5">
    <name type="scientific">Suicoccus acidiformans</name>
    <dbReference type="NCBI Taxonomy" id="2036206"/>
    <lineage>
        <taxon>Bacteria</taxon>
        <taxon>Bacillati</taxon>
        <taxon>Bacillota</taxon>
        <taxon>Bacilli</taxon>
        <taxon>Lactobacillales</taxon>
        <taxon>Aerococcaceae</taxon>
        <taxon>Suicoccus</taxon>
    </lineage>
</organism>
<gene>
    <name evidence="4" type="ORF">CL176_06870</name>
</gene>
<keyword evidence="1" id="KW-0175">Coiled coil</keyword>
<keyword evidence="5" id="KW-1185">Reference proteome</keyword>
<name>A0A347WKY6_9LACT</name>
<evidence type="ECO:0000259" key="3">
    <source>
        <dbReference type="Pfam" id="PF14257"/>
    </source>
</evidence>
<dbReference type="EMBL" id="CP023434">
    <property type="protein sequence ID" value="AXY25743.1"/>
    <property type="molecule type" value="Genomic_DNA"/>
</dbReference>
<feature type="domain" description="DUF4349" evidence="3">
    <location>
        <begin position="59"/>
        <end position="274"/>
    </location>
</feature>
<evidence type="ECO:0000313" key="5">
    <source>
        <dbReference type="Proteomes" id="UP000263232"/>
    </source>
</evidence>
<dbReference type="InterPro" id="IPR025645">
    <property type="entry name" value="DUF4349"/>
</dbReference>
<accession>A0A347WKY6</accession>
<protein>
    <recommendedName>
        <fullName evidence="3">DUF4349 domain-containing protein</fullName>
    </recommendedName>
</protein>
<dbReference type="Pfam" id="PF14257">
    <property type="entry name" value="DUF4349"/>
    <property type="match status" value="1"/>
</dbReference>
<evidence type="ECO:0000256" key="1">
    <source>
        <dbReference type="SAM" id="Coils"/>
    </source>
</evidence>
<keyword evidence="2" id="KW-0812">Transmembrane</keyword>
<feature type="transmembrane region" description="Helical" evidence="2">
    <location>
        <begin position="249"/>
        <end position="273"/>
    </location>
</feature>
<evidence type="ECO:0000313" key="4">
    <source>
        <dbReference type="EMBL" id="AXY25743.1"/>
    </source>
</evidence>
<keyword evidence="2" id="KW-1133">Transmembrane helix</keyword>
<sequence>MKQWRLLGLFVMSVWVLSGCGAVFDPFAMGSNVEESLPDYTWQEAYETADYGADEAGQEVVVSGFAEVESKQYSQTLDELRTLIQSYDGKVTSQDASHTFDEYTHQKLRWTHFSVRIPSDQVETLLTDIQEKYALRRFAVNSYDVGDELATDEKRLAEIAARMAEIDGALASEDVSSLEKSTLREEQQDLELEQRSLVQNIEELRKDVADAQIDVSVFEVLRYTDESASLGHQFQRAFSGFFSFAIPTLALSLVSLFFVIPYIIVAVVTYLLVRKLLRWVKRKEGD</sequence>
<proteinExistence type="predicted"/>
<dbReference type="PROSITE" id="PS51257">
    <property type="entry name" value="PROKAR_LIPOPROTEIN"/>
    <property type="match status" value="1"/>
</dbReference>
<reference evidence="4 5" key="1">
    <citation type="submission" date="2017-09" db="EMBL/GenBank/DDBJ databases">
        <title>Complete genome sequence of Oxytococcus suis strain ZY16052.</title>
        <authorList>
            <person name="Li F."/>
        </authorList>
    </citation>
    <scope>NUCLEOTIDE SEQUENCE [LARGE SCALE GENOMIC DNA]</scope>
    <source>
        <strain evidence="4 5">ZY16052</strain>
    </source>
</reference>
<keyword evidence="2" id="KW-0472">Membrane</keyword>
<feature type="coiled-coil region" evidence="1">
    <location>
        <begin position="180"/>
        <end position="214"/>
    </location>
</feature>